<keyword evidence="3" id="KW-0808">Transferase</keyword>
<reference evidence="5" key="1">
    <citation type="submission" date="2022-07" db="EMBL/GenBank/DDBJ databases">
        <title>Phylogenomic reconstructions and comparative analyses of Kickxellomycotina fungi.</title>
        <authorList>
            <person name="Reynolds N.K."/>
            <person name="Stajich J.E."/>
            <person name="Barry K."/>
            <person name="Grigoriev I.V."/>
            <person name="Crous P."/>
            <person name="Smith M.E."/>
        </authorList>
    </citation>
    <scope>NUCLEOTIDE SEQUENCE</scope>
    <source>
        <strain evidence="5">RSA 861</strain>
    </source>
</reference>
<dbReference type="Pfam" id="PF01239">
    <property type="entry name" value="PPTA"/>
    <property type="match status" value="2"/>
</dbReference>
<organism evidence="5 6">
    <name type="scientific">Tieghemiomyces parasiticus</name>
    <dbReference type="NCBI Taxonomy" id="78921"/>
    <lineage>
        <taxon>Eukaryota</taxon>
        <taxon>Fungi</taxon>
        <taxon>Fungi incertae sedis</taxon>
        <taxon>Zoopagomycota</taxon>
        <taxon>Kickxellomycotina</taxon>
        <taxon>Dimargaritomycetes</taxon>
        <taxon>Dimargaritales</taxon>
        <taxon>Dimargaritaceae</taxon>
        <taxon>Tieghemiomyces</taxon>
    </lineage>
</organism>
<dbReference type="AlphaFoldDB" id="A0A9W8DTK5"/>
<accession>A0A9W8DTK5</accession>
<protein>
    <submittedName>
        <fullName evidence="5">Protein prenyltransferase alpha subunit repeat-containing protein 1</fullName>
    </submittedName>
</protein>
<evidence type="ECO:0000256" key="2">
    <source>
        <dbReference type="ARBA" id="ARBA00022602"/>
    </source>
</evidence>
<dbReference type="Gene3D" id="1.25.40.120">
    <property type="entry name" value="Protein prenylyltransferase"/>
    <property type="match status" value="1"/>
</dbReference>
<keyword evidence="4" id="KW-0677">Repeat</keyword>
<dbReference type="OrthoDB" id="1924260at2759"/>
<keyword evidence="6" id="KW-1185">Reference proteome</keyword>
<dbReference type="PANTHER" id="PTHR11129:SF3">
    <property type="entry name" value="PROTEIN PRENYLTRANSFERASE ALPHA SUBUNIT REPEAT-CONTAINING PROTEIN 1"/>
    <property type="match status" value="1"/>
</dbReference>
<dbReference type="GO" id="GO:0008318">
    <property type="term" value="F:protein prenyltransferase activity"/>
    <property type="evidence" value="ECO:0007669"/>
    <property type="project" value="InterPro"/>
</dbReference>
<comment type="caution">
    <text evidence="5">The sequence shown here is derived from an EMBL/GenBank/DDBJ whole genome shotgun (WGS) entry which is preliminary data.</text>
</comment>
<dbReference type="PROSITE" id="PS51147">
    <property type="entry name" value="PFTA"/>
    <property type="match status" value="1"/>
</dbReference>
<dbReference type="Proteomes" id="UP001150569">
    <property type="component" value="Unassembled WGS sequence"/>
</dbReference>
<dbReference type="SUPFAM" id="SSF48439">
    <property type="entry name" value="Protein prenylyltransferase"/>
    <property type="match status" value="1"/>
</dbReference>
<sequence length="463" mass="52098">MSTHEALHLIFRGLIDDLDCQAIVAIEMVPGLNESAGDGPVPTDHGNKPYYPFEVAKGTLGIPAWVCPLLFGHLRRLRKHGLPSASLPTRELMSFTQSLLILNHRDYSAWNQRKRWLLLNGTRKDWHDEMRLTALILGMRKRSSCDDVWNHRKWTLRQLKRQGDQRAYLGYLANDYVLCDQAATAYPRLYYAWTYRQFLDRSLLAALPDPGFSGTLNIFDTVGDSLWQAWAGTHRWLRLHVSDHSAGAYGLALTRCLTDYINRCPLAVHHDQARQAAEGQAGPLAAFYRINQRSGDLVYATSDDQSIGLALTGCVIALHALATRDLLRLYPTHEALWCNFRHGLVLAVAFNRRHQGRLAIQAANSIGWLLEGLRYHQEEVTADLAALGIVLTIPNCAPSSDAPSNARWDQLWGLSTTNTADHLAWVRAALDDTGPHQPVASGIPRTLAERYQRWLHMHEAAED</sequence>
<name>A0A9W8DTK5_9FUNG</name>
<dbReference type="InterPro" id="IPR002088">
    <property type="entry name" value="Prenyl_trans_a"/>
</dbReference>
<dbReference type="EMBL" id="JANBPT010000242">
    <property type="protein sequence ID" value="KAJ1925044.1"/>
    <property type="molecule type" value="Genomic_DNA"/>
</dbReference>
<keyword evidence="2" id="KW-0637">Prenyltransferase</keyword>
<comment type="similarity">
    <text evidence="1">Belongs to the protein prenyltransferase subunit alpha family.</text>
</comment>
<evidence type="ECO:0000256" key="3">
    <source>
        <dbReference type="ARBA" id="ARBA00022679"/>
    </source>
</evidence>
<evidence type="ECO:0000256" key="1">
    <source>
        <dbReference type="ARBA" id="ARBA00006734"/>
    </source>
</evidence>
<proteinExistence type="inferred from homology"/>
<evidence type="ECO:0000256" key="4">
    <source>
        <dbReference type="ARBA" id="ARBA00022737"/>
    </source>
</evidence>
<dbReference type="PANTHER" id="PTHR11129">
    <property type="entry name" value="PROTEIN FARNESYLTRANSFERASE ALPHA SUBUNIT/RAB GERANYLGERANYL TRANSFERASE ALPHA SUBUNIT"/>
    <property type="match status" value="1"/>
</dbReference>
<gene>
    <name evidence="5" type="primary">PTAR1_2</name>
    <name evidence="5" type="ORF">IWQ60_004825</name>
</gene>
<evidence type="ECO:0000313" key="6">
    <source>
        <dbReference type="Proteomes" id="UP001150569"/>
    </source>
</evidence>
<dbReference type="GO" id="GO:0005737">
    <property type="term" value="C:cytoplasm"/>
    <property type="evidence" value="ECO:0007669"/>
    <property type="project" value="TreeGrafter"/>
</dbReference>
<evidence type="ECO:0000313" key="5">
    <source>
        <dbReference type="EMBL" id="KAJ1925044.1"/>
    </source>
</evidence>